<keyword evidence="1" id="KW-1133">Transmembrane helix</keyword>
<sequence length="71" mass="8220">MKKNLSKNQVIGIIAICIIGNIMLLLSITDFFTTSFFKGKYLLLYFIMAGSMFTTYKVAINYRRKVIQEKN</sequence>
<keyword evidence="1" id="KW-0812">Transmembrane</keyword>
<keyword evidence="1" id="KW-0472">Membrane</keyword>
<dbReference type="Proteomes" id="UP000078459">
    <property type="component" value="Unassembled WGS sequence"/>
</dbReference>
<reference evidence="2 3" key="2">
    <citation type="submission" date="2016-06" db="EMBL/GenBank/DDBJ databases">
        <title>Pedobacter psychrophilus sp. nov., isolated from Antarctic fragmentary rock.</title>
        <authorList>
            <person name="Svec P."/>
        </authorList>
    </citation>
    <scope>NUCLEOTIDE SEQUENCE [LARGE SCALE GENOMIC DNA]</scope>
    <source>
        <strain evidence="2 3">CCM 8644</strain>
    </source>
</reference>
<proteinExistence type="predicted"/>
<organism evidence="2 3">
    <name type="scientific">Pedobacter psychrophilus</name>
    <dbReference type="NCBI Taxonomy" id="1826909"/>
    <lineage>
        <taxon>Bacteria</taxon>
        <taxon>Pseudomonadati</taxon>
        <taxon>Bacteroidota</taxon>
        <taxon>Sphingobacteriia</taxon>
        <taxon>Sphingobacteriales</taxon>
        <taxon>Sphingobacteriaceae</taxon>
        <taxon>Pedobacter</taxon>
    </lineage>
</organism>
<evidence type="ECO:0000313" key="3">
    <source>
        <dbReference type="Proteomes" id="UP000078459"/>
    </source>
</evidence>
<feature type="transmembrane region" description="Helical" evidence="1">
    <location>
        <begin position="41"/>
        <end position="60"/>
    </location>
</feature>
<dbReference type="EMBL" id="LWHJ01000032">
    <property type="protein sequence ID" value="OAQ37938.1"/>
    <property type="molecule type" value="Genomic_DNA"/>
</dbReference>
<evidence type="ECO:0000256" key="1">
    <source>
        <dbReference type="SAM" id="Phobius"/>
    </source>
</evidence>
<name>A0A179DAB6_9SPHI</name>
<dbReference type="AlphaFoldDB" id="A0A179DAB6"/>
<keyword evidence="3" id="KW-1185">Reference proteome</keyword>
<comment type="caution">
    <text evidence="2">The sequence shown here is derived from an EMBL/GenBank/DDBJ whole genome shotgun (WGS) entry which is preliminary data.</text>
</comment>
<gene>
    <name evidence="2" type="ORF">A5893_16335</name>
</gene>
<accession>A0A179DAB6</accession>
<protein>
    <submittedName>
        <fullName evidence="2">Uncharacterized protein</fullName>
    </submittedName>
</protein>
<evidence type="ECO:0000313" key="2">
    <source>
        <dbReference type="EMBL" id="OAQ37938.1"/>
    </source>
</evidence>
<feature type="transmembrane region" description="Helical" evidence="1">
    <location>
        <begin position="12"/>
        <end position="29"/>
    </location>
</feature>
<reference evidence="2 3" key="1">
    <citation type="submission" date="2016-04" db="EMBL/GenBank/DDBJ databases">
        <authorList>
            <person name="Evans L.H."/>
            <person name="Alamgir A."/>
            <person name="Owens N."/>
            <person name="Weber N.D."/>
            <person name="Virtaneva K."/>
            <person name="Barbian K."/>
            <person name="Babar A."/>
            <person name="Rosenke K."/>
        </authorList>
    </citation>
    <scope>NUCLEOTIDE SEQUENCE [LARGE SCALE GENOMIC DNA]</scope>
    <source>
        <strain evidence="2 3">CCM 8644</strain>
    </source>
</reference>